<keyword evidence="12" id="KW-1185">Reference proteome</keyword>
<dbReference type="InterPro" id="IPR023997">
    <property type="entry name" value="TonB-dep_OMP_SusC/RagA_CS"/>
</dbReference>
<evidence type="ECO:0000313" key="11">
    <source>
        <dbReference type="EMBL" id="SEL99742.1"/>
    </source>
</evidence>
<dbReference type="InterPro" id="IPR023996">
    <property type="entry name" value="TonB-dep_OMP_SusC/RagA"/>
</dbReference>
<keyword evidence="5 7" id="KW-0472">Membrane</keyword>
<dbReference type="InterPro" id="IPR036942">
    <property type="entry name" value="Beta-barrel_TonB_sf"/>
</dbReference>
<evidence type="ECO:0000256" key="4">
    <source>
        <dbReference type="ARBA" id="ARBA00022692"/>
    </source>
</evidence>
<dbReference type="InterPro" id="IPR037066">
    <property type="entry name" value="Plug_dom_sf"/>
</dbReference>
<sequence>MKFKNLMSRQKFKRDVLLLSLFSYSCFSASAVMAVAPPAHVAALSDNLNRQEREIRGKVLDENKQALSGATVAIKGTTKKVSSGADGTFIIQSGSPADVLVVSFIGYQASEHVLSAGQPAQIIITLQPDEENALEEVVVVGYGSQRKQDVTGAVSSVSAKAIAEVPVAQASQALQGRAAGVLVTNTNNRPGGAATVRIRGNRSFSAGNDPLYVIDGIPITGGLEDFPPQDIASMEVLKDASATAIYGSRGANGVIIVTTKRGGTTGKTTVSYDNWFGFSKAYKQIEMMNGQQFAEFKRESRRATGNYDDSDPNADQNTSGLFDPVELRSIAEGRSTNYQDLMLQTGHSMNHSLSVLGGSEKTQFNVSFNYMNDQGIIPVQDFSRYAMRVNIDHRISDRVRIGTSMLGNYSITNGQSLNPYDDTLLENPLGIPYDENGELIFLPTTDGLRSNPLAELVPGALLNKNKRMRLFTSIYGEVKLAEGFTYRLNFGPDLIHSRIGNFQGKQTNARLGGTAAAQGNEDLVFNYTLENILKYNKTFNEKHALEVTGLFGLQHRQQEATDISVRGIPVEEMQYFNFGAAEEILGTGSDFQRWDIVSYMGRVNYIFDDRFLATLTARVDGSSRFGSNHRYGFFPSIAVGWTISNESFMQDNNIFDLLKLRATYGSTGNTGIDPYGTQGLLQRTSYAFDENAGYGFRPNQLRNDNLKWETTRQFNAGIDYAILGGRISGAAEFYIQQTKDLLMERQLPFTSGYGSVMENVGSTKNVGFEFSLSSTNIKPENEKGFSWNTDLNFATNKESITELYGGAQDDVGNRWFIGHPLQVYYDFEKTGIWQSNEVDEAASYGRVPGEIKVKDQNGDGVINDQDRVILGNNRPTLTGGLTNRFGYKGFDLSVFLYFNLGNMIYSSFHEVHNTLFGRYNNLNVNYWTPNNPTNEYPRPNQNQEKPVYNTSMAYFSGSFLKIRNINLGYNFPERIAAKIGAQSLRFYVSAQQPLIFSSYVNKHQGVDPEGIDFNADSENLPVNTPPSRTWLFGLNIKF</sequence>
<dbReference type="EMBL" id="FOAF01000006">
    <property type="protein sequence ID" value="SEL99742.1"/>
    <property type="molecule type" value="Genomic_DNA"/>
</dbReference>
<dbReference type="NCBIfam" id="TIGR04056">
    <property type="entry name" value="OMP_RagA_SusC"/>
    <property type="match status" value="1"/>
</dbReference>
<dbReference type="InterPro" id="IPR012910">
    <property type="entry name" value="Plug_dom"/>
</dbReference>
<dbReference type="NCBIfam" id="TIGR04057">
    <property type="entry name" value="SusC_RagA_signa"/>
    <property type="match status" value="1"/>
</dbReference>
<evidence type="ECO:0000256" key="8">
    <source>
        <dbReference type="SAM" id="MobiDB-lite"/>
    </source>
</evidence>
<dbReference type="InterPro" id="IPR039426">
    <property type="entry name" value="TonB-dep_rcpt-like"/>
</dbReference>
<organism evidence="11 12">
    <name type="scientific">Olivibacter domesticus</name>
    <name type="common">Pseudosphingobacterium domesticum</name>
    <dbReference type="NCBI Taxonomy" id="407022"/>
    <lineage>
        <taxon>Bacteria</taxon>
        <taxon>Pseudomonadati</taxon>
        <taxon>Bacteroidota</taxon>
        <taxon>Sphingobacteriia</taxon>
        <taxon>Sphingobacteriales</taxon>
        <taxon>Sphingobacteriaceae</taxon>
        <taxon>Olivibacter</taxon>
    </lineage>
</organism>
<dbReference type="Gene3D" id="2.60.40.1120">
    <property type="entry name" value="Carboxypeptidase-like, regulatory domain"/>
    <property type="match status" value="1"/>
</dbReference>
<dbReference type="SUPFAM" id="SSF49464">
    <property type="entry name" value="Carboxypeptidase regulatory domain-like"/>
    <property type="match status" value="1"/>
</dbReference>
<evidence type="ECO:0000256" key="3">
    <source>
        <dbReference type="ARBA" id="ARBA00022452"/>
    </source>
</evidence>
<dbReference type="SUPFAM" id="SSF56935">
    <property type="entry name" value="Porins"/>
    <property type="match status" value="1"/>
</dbReference>
<dbReference type="PROSITE" id="PS52016">
    <property type="entry name" value="TONB_DEPENDENT_REC_3"/>
    <property type="match status" value="1"/>
</dbReference>
<dbReference type="Gene3D" id="2.170.130.10">
    <property type="entry name" value="TonB-dependent receptor, plug domain"/>
    <property type="match status" value="1"/>
</dbReference>
<name>A0A1H7URY7_OLID1</name>
<keyword evidence="3 7" id="KW-1134">Transmembrane beta strand</keyword>
<dbReference type="Proteomes" id="UP000199421">
    <property type="component" value="Unassembled WGS sequence"/>
</dbReference>
<feature type="chain" id="PRO_5011760425" evidence="9">
    <location>
        <begin position="35"/>
        <end position="1038"/>
    </location>
</feature>
<dbReference type="FunFam" id="2.170.130.10:FF:000008">
    <property type="entry name" value="SusC/RagA family TonB-linked outer membrane protein"/>
    <property type="match status" value="1"/>
</dbReference>
<feature type="signal peptide" evidence="9">
    <location>
        <begin position="1"/>
        <end position="34"/>
    </location>
</feature>
<evidence type="ECO:0000256" key="2">
    <source>
        <dbReference type="ARBA" id="ARBA00022448"/>
    </source>
</evidence>
<evidence type="ECO:0000256" key="1">
    <source>
        <dbReference type="ARBA" id="ARBA00004571"/>
    </source>
</evidence>
<protein>
    <submittedName>
        <fullName evidence="11">TonB-linked outer membrane protein, SusC/RagA family</fullName>
    </submittedName>
</protein>
<keyword evidence="6 7" id="KW-0998">Cell outer membrane</keyword>
<reference evidence="12" key="1">
    <citation type="submission" date="2016-10" db="EMBL/GenBank/DDBJ databases">
        <authorList>
            <person name="Varghese N."/>
            <person name="Submissions S."/>
        </authorList>
    </citation>
    <scope>NUCLEOTIDE SEQUENCE [LARGE SCALE GENOMIC DNA]</scope>
    <source>
        <strain evidence="12">DSM 18733</strain>
    </source>
</reference>
<dbReference type="AlphaFoldDB" id="A0A1H7URY7"/>
<dbReference type="Pfam" id="PF13715">
    <property type="entry name" value="CarbopepD_reg_2"/>
    <property type="match status" value="1"/>
</dbReference>
<evidence type="ECO:0000256" key="9">
    <source>
        <dbReference type="SAM" id="SignalP"/>
    </source>
</evidence>
<comment type="similarity">
    <text evidence="7">Belongs to the TonB-dependent receptor family.</text>
</comment>
<dbReference type="InterPro" id="IPR008969">
    <property type="entry name" value="CarboxyPept-like_regulatory"/>
</dbReference>
<evidence type="ECO:0000256" key="5">
    <source>
        <dbReference type="ARBA" id="ARBA00023136"/>
    </source>
</evidence>
<proteinExistence type="inferred from homology"/>
<feature type="region of interest" description="Disordered" evidence="8">
    <location>
        <begin position="300"/>
        <end position="323"/>
    </location>
</feature>
<dbReference type="PROSITE" id="PS51257">
    <property type="entry name" value="PROKAR_LIPOPROTEIN"/>
    <property type="match status" value="1"/>
</dbReference>
<keyword evidence="9" id="KW-0732">Signal</keyword>
<feature type="domain" description="TonB-dependent receptor plug" evidence="10">
    <location>
        <begin position="147"/>
        <end position="254"/>
    </location>
</feature>
<keyword evidence="4 7" id="KW-0812">Transmembrane</keyword>
<accession>A0A1H7URY7</accession>
<dbReference type="OrthoDB" id="9768177at2"/>
<evidence type="ECO:0000259" key="10">
    <source>
        <dbReference type="Pfam" id="PF07715"/>
    </source>
</evidence>
<dbReference type="Pfam" id="PF07715">
    <property type="entry name" value="Plug"/>
    <property type="match status" value="1"/>
</dbReference>
<dbReference type="STRING" id="407022.SAMN05661044_03919"/>
<dbReference type="GO" id="GO:0009279">
    <property type="term" value="C:cell outer membrane"/>
    <property type="evidence" value="ECO:0007669"/>
    <property type="project" value="UniProtKB-SubCell"/>
</dbReference>
<evidence type="ECO:0000256" key="7">
    <source>
        <dbReference type="PROSITE-ProRule" id="PRU01360"/>
    </source>
</evidence>
<evidence type="ECO:0000313" key="12">
    <source>
        <dbReference type="Proteomes" id="UP000199421"/>
    </source>
</evidence>
<gene>
    <name evidence="11" type="ORF">SAMN05661044_03919</name>
</gene>
<keyword evidence="2 7" id="KW-0813">Transport</keyword>
<dbReference type="Gene3D" id="2.40.170.20">
    <property type="entry name" value="TonB-dependent receptor, beta-barrel domain"/>
    <property type="match status" value="1"/>
</dbReference>
<comment type="subcellular location">
    <subcellularLocation>
        <location evidence="1 7">Cell outer membrane</location>
        <topology evidence="1 7">Multi-pass membrane protein</topology>
    </subcellularLocation>
</comment>
<dbReference type="RefSeq" id="WP_093327730.1">
    <property type="nucleotide sequence ID" value="NZ_FOAF01000006.1"/>
</dbReference>
<evidence type="ECO:0000256" key="6">
    <source>
        <dbReference type="ARBA" id="ARBA00023237"/>
    </source>
</evidence>